<accession>A0A7V6A1E3</accession>
<proteinExistence type="predicted"/>
<comment type="caution">
    <text evidence="1">The sequence shown here is derived from an EMBL/GenBank/DDBJ whole genome shotgun (WGS) entry which is preliminary data.</text>
</comment>
<protein>
    <submittedName>
        <fullName evidence="1">Uncharacterized protein</fullName>
    </submittedName>
</protein>
<reference evidence="1" key="1">
    <citation type="journal article" date="2020" name="mSystems">
        <title>Genome- and Community-Level Interaction Insights into Carbon Utilization and Element Cycling Functions of Hydrothermarchaeota in Hydrothermal Sediment.</title>
        <authorList>
            <person name="Zhou Z."/>
            <person name="Liu Y."/>
            <person name="Xu W."/>
            <person name="Pan J."/>
            <person name="Luo Z.H."/>
            <person name="Li M."/>
        </authorList>
    </citation>
    <scope>NUCLEOTIDE SEQUENCE [LARGE SCALE GENOMIC DNA]</scope>
    <source>
        <strain evidence="1">SpSt-767</strain>
    </source>
</reference>
<organism evidence="1">
    <name type="scientific">Desulfobacca acetoxidans</name>
    <dbReference type="NCBI Taxonomy" id="60893"/>
    <lineage>
        <taxon>Bacteria</taxon>
        <taxon>Pseudomonadati</taxon>
        <taxon>Thermodesulfobacteriota</taxon>
        <taxon>Desulfobaccia</taxon>
        <taxon>Desulfobaccales</taxon>
        <taxon>Desulfobaccaceae</taxon>
        <taxon>Desulfobacca</taxon>
    </lineage>
</organism>
<dbReference type="AlphaFoldDB" id="A0A7V6A1E3"/>
<name>A0A7V6A1E3_9BACT</name>
<dbReference type="EMBL" id="DTGR01000028">
    <property type="protein sequence ID" value="HHS28415.1"/>
    <property type="molecule type" value="Genomic_DNA"/>
</dbReference>
<sequence>MSDRKRTPAEFLAHVLTPEKKTDHICWKCKYLKWVLKGSGFPPADIIGWCKKIHWPHYWCISEMDVIKKCYAFEQIS</sequence>
<gene>
    <name evidence="1" type="ORF">ENV52_01775</name>
</gene>
<evidence type="ECO:0000313" key="1">
    <source>
        <dbReference type="EMBL" id="HHS28415.1"/>
    </source>
</evidence>